<accession>A0AAV0DJK4</accession>
<dbReference type="Proteomes" id="UP001152523">
    <property type="component" value="Unassembled WGS sequence"/>
</dbReference>
<sequence length="851" mass="99054">MKVRKDPNKPKKPLGAFFLFMVDFRKSFKARAGRRPYESAKVASQAGGEKWRNMSAADKAPYLLKADKLKTEYAKNMRAYYIKQRDNGDAEQEPKTPKTLSQKSDDGGESEERRKQSSGNAETFPVNKVTGHVNMFSTSDLLIRLKKILSPDKGKPEQASDPHTGIASRIPKPVLMPDASSLVNNSKSLPPSPACPPCQGKNKRNSPSSPIALCVTKKPRVNLDNEQNISLTKGTIQTEEVSEDAYPPFDMEILESVFSEKLCESVMIYAFKCVCCVLELKNYANTSASDDLSAARNRFDVLTSRVLQMKIIQRDLHRTRKSIIKDFLDSNEFADIKTDFTNKAIQELRASKMFKKELDVHLEEFKRSDEHKKVLVDHLKRYKKSEDYRKELAKHLLMHKDSEDYKNDLANHLENYKCSDEHKRVLADYLEKYKKSEAHRKDLTNHLVLHKNSEEYKKELANHLENYKCSYLHKKLLDTHIQEYKASNEHKKLLADHLETYKKSEDNKKDLTKHLLLHKNSEEYKKELANHLEKYKGSQEYKKALADHLEEYKASDVHKRVLADHLQAFKKSEVYQKDMTRYLTECLLRYKNTEEYKKALANHLEKYKKAFADHLEKYRDSEDHKKVLGDHLERYKRSEDYKKDLTNHLVLHQNSEEYKKELANHLEKYKGSREHKKALADHLEGYKTSSLHKKLLADHLERYKSSNAYKNDLNKHLLLHKDSEEYKKDLANYLEKYKGSKAHKKDLTDYLEKYKKSEEYQKALVDHENTFLHTKRCKDIVAEEVVRSFMQGVSTAQCRIYDALRKRFPDFDTSSWGLPIKIEDPTGDPPPCSLVDEILPAHPAVNNLVKY</sequence>
<comment type="caution">
    <text evidence="8">The sequence shown here is derived from an EMBL/GenBank/DDBJ whole genome shotgun (WGS) entry which is preliminary data.</text>
</comment>
<dbReference type="Pfam" id="PF00505">
    <property type="entry name" value="HMG_box"/>
    <property type="match status" value="1"/>
</dbReference>
<dbReference type="GO" id="GO:0006325">
    <property type="term" value="P:chromatin organization"/>
    <property type="evidence" value="ECO:0007669"/>
    <property type="project" value="UniProtKB-ARBA"/>
</dbReference>
<organism evidence="8 9">
    <name type="scientific">Cuscuta epithymum</name>
    <dbReference type="NCBI Taxonomy" id="186058"/>
    <lineage>
        <taxon>Eukaryota</taxon>
        <taxon>Viridiplantae</taxon>
        <taxon>Streptophyta</taxon>
        <taxon>Embryophyta</taxon>
        <taxon>Tracheophyta</taxon>
        <taxon>Spermatophyta</taxon>
        <taxon>Magnoliopsida</taxon>
        <taxon>eudicotyledons</taxon>
        <taxon>Gunneridae</taxon>
        <taxon>Pentapetalae</taxon>
        <taxon>asterids</taxon>
        <taxon>lamiids</taxon>
        <taxon>Solanales</taxon>
        <taxon>Convolvulaceae</taxon>
        <taxon>Cuscuteae</taxon>
        <taxon>Cuscuta</taxon>
        <taxon>Cuscuta subgen. Cuscuta</taxon>
    </lineage>
</organism>
<dbReference type="PANTHER" id="PTHR46261">
    <property type="entry name" value="HIGH MOBILITY GROUP B PROTEIN 4-RELATED"/>
    <property type="match status" value="1"/>
</dbReference>
<feature type="DNA-binding region" description="HMG box" evidence="5">
    <location>
        <begin position="10"/>
        <end position="81"/>
    </location>
</feature>
<feature type="domain" description="HMG box" evidence="7">
    <location>
        <begin position="10"/>
        <end position="81"/>
    </location>
</feature>
<dbReference type="SUPFAM" id="SSF47095">
    <property type="entry name" value="HMG-box"/>
    <property type="match status" value="1"/>
</dbReference>
<comment type="similarity">
    <text evidence="2">Belongs to the HMGB family.</text>
</comment>
<evidence type="ECO:0000313" key="9">
    <source>
        <dbReference type="Proteomes" id="UP001152523"/>
    </source>
</evidence>
<dbReference type="Gene3D" id="1.10.30.10">
    <property type="entry name" value="High mobility group box domain"/>
    <property type="match status" value="1"/>
</dbReference>
<protein>
    <recommendedName>
        <fullName evidence="7">HMG box domain-containing protein</fullName>
    </recommendedName>
</protein>
<evidence type="ECO:0000259" key="7">
    <source>
        <dbReference type="PROSITE" id="PS50118"/>
    </source>
</evidence>
<evidence type="ECO:0000256" key="2">
    <source>
        <dbReference type="ARBA" id="ARBA00008774"/>
    </source>
</evidence>
<feature type="region of interest" description="Disordered" evidence="6">
    <location>
        <begin position="152"/>
        <end position="171"/>
    </location>
</feature>
<keyword evidence="9" id="KW-1185">Reference proteome</keyword>
<evidence type="ECO:0000256" key="6">
    <source>
        <dbReference type="SAM" id="MobiDB-lite"/>
    </source>
</evidence>
<dbReference type="GO" id="GO:0003677">
    <property type="term" value="F:DNA binding"/>
    <property type="evidence" value="ECO:0007669"/>
    <property type="project" value="UniProtKB-UniRule"/>
</dbReference>
<comment type="subcellular location">
    <subcellularLocation>
        <location evidence="1">Nucleus</location>
    </subcellularLocation>
</comment>
<dbReference type="InterPro" id="IPR031061">
    <property type="entry name" value="HMGB_plant"/>
</dbReference>
<evidence type="ECO:0000256" key="3">
    <source>
        <dbReference type="ARBA" id="ARBA00023125"/>
    </source>
</evidence>
<evidence type="ECO:0000256" key="1">
    <source>
        <dbReference type="ARBA" id="ARBA00004123"/>
    </source>
</evidence>
<feature type="region of interest" description="Disordered" evidence="6">
    <location>
        <begin position="185"/>
        <end position="211"/>
    </location>
</feature>
<proteinExistence type="inferred from homology"/>
<dbReference type="InterPro" id="IPR036910">
    <property type="entry name" value="HMG_box_dom_sf"/>
</dbReference>
<feature type="compositionally biased region" description="Basic and acidic residues" evidence="6">
    <location>
        <begin position="84"/>
        <end position="96"/>
    </location>
</feature>
<name>A0AAV0DJK4_9ASTE</name>
<dbReference type="PROSITE" id="PS50118">
    <property type="entry name" value="HMG_BOX_2"/>
    <property type="match status" value="1"/>
</dbReference>
<dbReference type="GO" id="GO:0003682">
    <property type="term" value="F:chromatin binding"/>
    <property type="evidence" value="ECO:0007669"/>
    <property type="project" value="UniProtKB-ARBA"/>
</dbReference>
<dbReference type="InterPro" id="IPR009071">
    <property type="entry name" value="HMG_box_dom"/>
</dbReference>
<evidence type="ECO:0000256" key="4">
    <source>
        <dbReference type="ARBA" id="ARBA00023242"/>
    </source>
</evidence>
<dbReference type="CDD" id="cd22005">
    <property type="entry name" value="HMG-box_AtHMGB1-like"/>
    <property type="match status" value="1"/>
</dbReference>
<gene>
    <name evidence="8" type="ORF">CEPIT_LOCUS16319</name>
</gene>
<keyword evidence="3 5" id="KW-0238">DNA-binding</keyword>
<keyword evidence="4 5" id="KW-0539">Nucleus</keyword>
<dbReference type="GO" id="GO:0000785">
    <property type="term" value="C:chromatin"/>
    <property type="evidence" value="ECO:0007669"/>
    <property type="project" value="UniProtKB-ARBA"/>
</dbReference>
<dbReference type="GO" id="GO:0005634">
    <property type="term" value="C:nucleus"/>
    <property type="evidence" value="ECO:0007669"/>
    <property type="project" value="UniProtKB-SubCell"/>
</dbReference>
<evidence type="ECO:0000313" key="8">
    <source>
        <dbReference type="EMBL" id="CAH9103152.1"/>
    </source>
</evidence>
<dbReference type="PANTHER" id="PTHR46261:SF35">
    <property type="entry name" value="HIGH MOBILITY GROUP B PROTEIN 4-RELATED"/>
    <property type="match status" value="1"/>
</dbReference>
<evidence type="ECO:0000256" key="5">
    <source>
        <dbReference type="PROSITE-ProRule" id="PRU00267"/>
    </source>
</evidence>
<dbReference type="SMART" id="SM00398">
    <property type="entry name" value="HMG"/>
    <property type="match status" value="1"/>
</dbReference>
<feature type="compositionally biased region" description="Basic and acidic residues" evidence="6">
    <location>
        <begin position="103"/>
        <end position="115"/>
    </location>
</feature>
<dbReference type="EMBL" id="CAMAPF010000121">
    <property type="protein sequence ID" value="CAH9103152.1"/>
    <property type="molecule type" value="Genomic_DNA"/>
</dbReference>
<dbReference type="GO" id="GO:0030527">
    <property type="term" value="F:structural constituent of chromatin"/>
    <property type="evidence" value="ECO:0007669"/>
    <property type="project" value="UniProtKB-ARBA"/>
</dbReference>
<feature type="region of interest" description="Disordered" evidence="6">
    <location>
        <begin position="84"/>
        <end position="125"/>
    </location>
</feature>
<dbReference type="AlphaFoldDB" id="A0AAV0DJK4"/>
<reference evidence="8" key="1">
    <citation type="submission" date="2022-07" db="EMBL/GenBank/DDBJ databases">
        <authorList>
            <person name="Macas J."/>
            <person name="Novak P."/>
            <person name="Neumann P."/>
        </authorList>
    </citation>
    <scope>NUCLEOTIDE SEQUENCE</scope>
</reference>